<dbReference type="Proteomes" id="UP000183508">
    <property type="component" value="Unassembled WGS sequence"/>
</dbReference>
<dbReference type="GO" id="GO:0016787">
    <property type="term" value="F:hydrolase activity"/>
    <property type="evidence" value="ECO:0007669"/>
    <property type="project" value="UniProtKB-KW"/>
</dbReference>
<dbReference type="Gene3D" id="3.60.140.10">
    <property type="entry name" value="CNF1/YfiH-like putative cysteine hydrolases"/>
    <property type="match status" value="1"/>
</dbReference>
<evidence type="ECO:0000256" key="6">
    <source>
        <dbReference type="ARBA" id="ARBA00022723"/>
    </source>
</evidence>
<evidence type="ECO:0000256" key="11">
    <source>
        <dbReference type="ARBA" id="ARBA00049893"/>
    </source>
</evidence>
<reference evidence="14" key="1">
    <citation type="submission" date="2016-10" db="EMBL/GenBank/DDBJ databases">
        <authorList>
            <person name="Varghese N."/>
        </authorList>
    </citation>
    <scope>NUCLEOTIDE SEQUENCE [LARGE SCALE GENOMIC DNA]</scope>
    <source>
        <strain evidence="14">DSM 17980</strain>
    </source>
</reference>
<evidence type="ECO:0000256" key="10">
    <source>
        <dbReference type="ARBA" id="ARBA00048968"/>
    </source>
</evidence>
<comment type="catalytic activity">
    <reaction evidence="1">
        <text>inosine + phosphate = alpha-D-ribose 1-phosphate + hypoxanthine</text>
        <dbReference type="Rhea" id="RHEA:27646"/>
        <dbReference type="ChEBI" id="CHEBI:17368"/>
        <dbReference type="ChEBI" id="CHEBI:17596"/>
        <dbReference type="ChEBI" id="CHEBI:43474"/>
        <dbReference type="ChEBI" id="CHEBI:57720"/>
        <dbReference type="EC" id="2.4.2.1"/>
    </reaction>
    <physiologicalReaction direction="left-to-right" evidence="1">
        <dbReference type="Rhea" id="RHEA:27647"/>
    </physiologicalReaction>
</comment>
<dbReference type="GO" id="GO:0017061">
    <property type="term" value="F:S-methyl-5-thioadenosine phosphorylase activity"/>
    <property type="evidence" value="ECO:0007669"/>
    <property type="project" value="UniProtKB-EC"/>
</dbReference>
<evidence type="ECO:0000256" key="9">
    <source>
        <dbReference type="ARBA" id="ARBA00047989"/>
    </source>
</evidence>
<evidence type="ECO:0000256" key="4">
    <source>
        <dbReference type="ARBA" id="ARBA00007353"/>
    </source>
</evidence>
<sequence length="281" mass="30688">MYTRWTGSVTDPVFVHPAWPADQVQGLFSFRVGGVSEPPFHSLNVGMRVSDDPEAVIRNRQVCAERLGGGVDDLVIGQQVHDAEVAVVGPDSRGRGARDADTAIPGVDALVTDCPGLILAVMAADCVPVLFFDPVRRAVGAAHSGWKGTVNHVARRVVETLQEVYGTNPEDLDVWIGPSIRRCCYEVDEPVVEAVHRAFARPPVLPRFGRPGKYWLSLQACIRSDLLSAGVRADRVHDTGICTHCHPRMLFSHRADRGRTGRQMGAVRLQQDFARAGGRSR</sequence>
<dbReference type="AlphaFoldDB" id="A0A1I7HAG4"/>
<dbReference type="GO" id="GO:0005507">
    <property type="term" value="F:copper ion binding"/>
    <property type="evidence" value="ECO:0007669"/>
    <property type="project" value="TreeGrafter"/>
</dbReference>
<dbReference type="STRING" id="392015.SAMN05421543_10467"/>
<comment type="catalytic activity">
    <reaction evidence="9">
        <text>adenosine + H2O + H(+) = inosine + NH4(+)</text>
        <dbReference type="Rhea" id="RHEA:24408"/>
        <dbReference type="ChEBI" id="CHEBI:15377"/>
        <dbReference type="ChEBI" id="CHEBI:15378"/>
        <dbReference type="ChEBI" id="CHEBI:16335"/>
        <dbReference type="ChEBI" id="CHEBI:17596"/>
        <dbReference type="ChEBI" id="CHEBI:28938"/>
        <dbReference type="EC" id="3.5.4.4"/>
    </reaction>
    <physiologicalReaction direction="left-to-right" evidence="9">
        <dbReference type="Rhea" id="RHEA:24409"/>
    </physiologicalReaction>
</comment>
<dbReference type="CDD" id="cd16833">
    <property type="entry name" value="YfiH"/>
    <property type="match status" value="1"/>
</dbReference>
<evidence type="ECO:0000256" key="12">
    <source>
        <dbReference type="RuleBase" id="RU361274"/>
    </source>
</evidence>
<evidence type="ECO:0000256" key="8">
    <source>
        <dbReference type="ARBA" id="ARBA00022833"/>
    </source>
</evidence>
<gene>
    <name evidence="13" type="ORF">SAMN05421543_10467</name>
</gene>
<comment type="catalytic activity">
    <reaction evidence="10">
        <text>adenosine + phosphate = alpha-D-ribose 1-phosphate + adenine</text>
        <dbReference type="Rhea" id="RHEA:27642"/>
        <dbReference type="ChEBI" id="CHEBI:16335"/>
        <dbReference type="ChEBI" id="CHEBI:16708"/>
        <dbReference type="ChEBI" id="CHEBI:43474"/>
        <dbReference type="ChEBI" id="CHEBI:57720"/>
        <dbReference type="EC" id="2.4.2.1"/>
    </reaction>
    <physiologicalReaction direction="left-to-right" evidence="10">
        <dbReference type="Rhea" id="RHEA:27643"/>
    </physiologicalReaction>
</comment>
<dbReference type="SUPFAM" id="SSF64438">
    <property type="entry name" value="CNF1/YfiH-like putative cysteine hydrolases"/>
    <property type="match status" value="1"/>
</dbReference>
<dbReference type="NCBIfam" id="TIGR00726">
    <property type="entry name" value="peptidoglycan editing factor PgeF"/>
    <property type="match status" value="1"/>
</dbReference>
<comment type="catalytic activity">
    <reaction evidence="11">
        <text>S-methyl-5'-thioadenosine + phosphate = 5-(methylsulfanyl)-alpha-D-ribose 1-phosphate + adenine</text>
        <dbReference type="Rhea" id="RHEA:11852"/>
        <dbReference type="ChEBI" id="CHEBI:16708"/>
        <dbReference type="ChEBI" id="CHEBI:17509"/>
        <dbReference type="ChEBI" id="CHEBI:43474"/>
        <dbReference type="ChEBI" id="CHEBI:58533"/>
        <dbReference type="EC" id="2.4.2.28"/>
    </reaction>
    <physiologicalReaction direction="left-to-right" evidence="11">
        <dbReference type="Rhea" id="RHEA:11853"/>
    </physiologicalReaction>
</comment>
<accession>A0A1I7HAG4</accession>
<keyword evidence="8" id="KW-0862">Zinc</keyword>
<comment type="function">
    <text evidence="3">Purine nucleoside enzyme that catalyzes the phosphorolysis of adenosine and inosine nucleosides, yielding D-ribose 1-phosphate and the respective free bases, adenine and hypoxanthine. Also catalyzes the phosphorolysis of S-methyl-5'-thioadenosine into adenine and S-methyl-5-thio-alpha-D-ribose 1-phosphate. Also has adenosine deaminase activity.</text>
</comment>
<name>A0A1I7HAG4_9BACL</name>
<keyword evidence="7" id="KW-0378">Hydrolase</keyword>
<keyword evidence="14" id="KW-1185">Reference proteome</keyword>
<evidence type="ECO:0000256" key="5">
    <source>
        <dbReference type="ARBA" id="ARBA00022679"/>
    </source>
</evidence>
<evidence type="ECO:0000256" key="2">
    <source>
        <dbReference type="ARBA" id="ARBA00001947"/>
    </source>
</evidence>
<dbReference type="InterPro" id="IPR038371">
    <property type="entry name" value="Cu_polyphenol_OxRdtase_sf"/>
</dbReference>
<evidence type="ECO:0000256" key="1">
    <source>
        <dbReference type="ARBA" id="ARBA00000553"/>
    </source>
</evidence>
<dbReference type="InterPro" id="IPR003730">
    <property type="entry name" value="Cu_polyphenol_OxRdtase"/>
</dbReference>
<evidence type="ECO:0000256" key="3">
    <source>
        <dbReference type="ARBA" id="ARBA00003215"/>
    </source>
</evidence>
<keyword evidence="5" id="KW-0808">Transferase</keyword>
<comment type="cofactor">
    <cofactor evidence="2">
        <name>Zn(2+)</name>
        <dbReference type="ChEBI" id="CHEBI:29105"/>
    </cofactor>
</comment>
<keyword evidence="6" id="KW-0479">Metal-binding</keyword>
<comment type="similarity">
    <text evidence="4 12">Belongs to the purine nucleoside phosphorylase YfiH/LACC1 family.</text>
</comment>
<dbReference type="eggNOG" id="COG1496">
    <property type="taxonomic scope" value="Bacteria"/>
</dbReference>
<dbReference type="RefSeq" id="WP_175511442.1">
    <property type="nucleotide sequence ID" value="NZ_FPBV01000004.1"/>
</dbReference>
<proteinExistence type="inferred from homology"/>
<dbReference type="EMBL" id="FPBV01000004">
    <property type="protein sequence ID" value="SFU57496.1"/>
    <property type="molecule type" value="Genomic_DNA"/>
</dbReference>
<organism evidence="13 14">
    <name type="scientific">Alicyclobacillus macrosporangiidus</name>
    <dbReference type="NCBI Taxonomy" id="392015"/>
    <lineage>
        <taxon>Bacteria</taxon>
        <taxon>Bacillati</taxon>
        <taxon>Bacillota</taxon>
        <taxon>Bacilli</taxon>
        <taxon>Bacillales</taxon>
        <taxon>Alicyclobacillaceae</taxon>
        <taxon>Alicyclobacillus</taxon>
    </lineage>
</organism>
<dbReference type="InterPro" id="IPR011324">
    <property type="entry name" value="Cytotoxic_necrot_fac-like_cat"/>
</dbReference>
<protein>
    <recommendedName>
        <fullName evidence="12">Purine nucleoside phosphorylase</fullName>
    </recommendedName>
</protein>
<evidence type="ECO:0000313" key="13">
    <source>
        <dbReference type="EMBL" id="SFU57496.1"/>
    </source>
</evidence>
<evidence type="ECO:0000256" key="7">
    <source>
        <dbReference type="ARBA" id="ARBA00022801"/>
    </source>
</evidence>
<dbReference type="PANTHER" id="PTHR30616">
    <property type="entry name" value="UNCHARACTERIZED PROTEIN YFIH"/>
    <property type="match status" value="1"/>
</dbReference>
<dbReference type="PANTHER" id="PTHR30616:SF2">
    <property type="entry name" value="PURINE NUCLEOSIDE PHOSPHORYLASE LACC1"/>
    <property type="match status" value="1"/>
</dbReference>
<dbReference type="Pfam" id="PF02578">
    <property type="entry name" value="Cu-oxidase_4"/>
    <property type="match status" value="1"/>
</dbReference>
<evidence type="ECO:0000313" key="14">
    <source>
        <dbReference type="Proteomes" id="UP000183508"/>
    </source>
</evidence>